<keyword evidence="5 6" id="KW-0472">Membrane</keyword>
<evidence type="ECO:0000256" key="1">
    <source>
        <dbReference type="ARBA" id="ARBA00004141"/>
    </source>
</evidence>
<evidence type="ECO:0008006" key="9">
    <source>
        <dbReference type="Google" id="ProtNLM"/>
    </source>
</evidence>
<keyword evidence="4 6" id="KW-1133">Transmembrane helix</keyword>
<sequence>MGFSLESNLGTVLACILSFLAAAFSSAGGVGGGSLYVPILNIVTGLSLKTATSFSTFMVTGGTLSNVLYTLIILRGHEPGGQPLIDYDIALVSQPCLLLGVSVGVICNVMFPEWLITALFAVFLASATFKTYGTGMKRWRAETAAARRTLEGGSAVDDGSGEALLGKKGGDGHRRQWVDLVVLVTIWLCFFVIHLFTGGDGAKGVFNIKPCGVTYWLITVAQIPIAVAFTACIVHQKRKSYTQRSQESDQAISVKSKLDSLPVYVFPVAALLTGVMSGLFGIGGGLLLNPVLLQIGVPPKTASSTTMFMVLFCASMSMVQFIILGVDGIVTALVYAITCFVASIVGLVVIQGATRKSGRVSLIVFMVAAILALSVVVIACSGAVRVWVEYTSGQYMGFKLPC</sequence>
<evidence type="ECO:0000256" key="4">
    <source>
        <dbReference type="ARBA" id="ARBA00022989"/>
    </source>
</evidence>
<feature type="transmembrane region" description="Helical" evidence="6">
    <location>
        <begin position="333"/>
        <end position="354"/>
    </location>
</feature>
<feature type="transmembrane region" description="Helical" evidence="6">
    <location>
        <begin position="263"/>
        <end position="287"/>
    </location>
</feature>
<keyword evidence="3 6" id="KW-0812">Transmembrane</keyword>
<dbReference type="PANTHER" id="PTHR14255:SF35">
    <property type="entry name" value="OS01G0786700 PROTEIN"/>
    <property type="match status" value="1"/>
</dbReference>
<dbReference type="Proteomes" id="UP000479710">
    <property type="component" value="Unassembled WGS sequence"/>
</dbReference>
<dbReference type="GO" id="GO:0016567">
    <property type="term" value="P:protein ubiquitination"/>
    <property type="evidence" value="ECO:0007669"/>
    <property type="project" value="TreeGrafter"/>
</dbReference>
<dbReference type="AlphaFoldDB" id="A0A6G1E399"/>
<evidence type="ECO:0000313" key="7">
    <source>
        <dbReference type="EMBL" id="KAF0918972.1"/>
    </source>
</evidence>
<dbReference type="GO" id="GO:0016020">
    <property type="term" value="C:membrane"/>
    <property type="evidence" value="ECO:0007669"/>
    <property type="project" value="UniProtKB-SubCell"/>
</dbReference>
<evidence type="ECO:0000256" key="3">
    <source>
        <dbReference type="ARBA" id="ARBA00022692"/>
    </source>
</evidence>
<evidence type="ECO:0000256" key="5">
    <source>
        <dbReference type="ARBA" id="ARBA00023136"/>
    </source>
</evidence>
<keyword evidence="8" id="KW-1185">Reference proteome</keyword>
<feature type="transmembrane region" description="Helical" evidence="6">
    <location>
        <begin position="51"/>
        <end position="72"/>
    </location>
</feature>
<feature type="transmembrane region" description="Helical" evidence="6">
    <location>
        <begin position="84"/>
        <end position="105"/>
    </location>
</feature>
<protein>
    <recommendedName>
        <fullName evidence="9">Sulfite exporter TauE/SafE family protein</fullName>
    </recommendedName>
</protein>
<comment type="caution">
    <text evidence="7">The sequence shown here is derived from an EMBL/GenBank/DDBJ whole genome shotgun (WGS) entry which is preliminary data.</text>
</comment>
<organism evidence="7 8">
    <name type="scientific">Oryza meyeriana var. granulata</name>
    <dbReference type="NCBI Taxonomy" id="110450"/>
    <lineage>
        <taxon>Eukaryota</taxon>
        <taxon>Viridiplantae</taxon>
        <taxon>Streptophyta</taxon>
        <taxon>Embryophyta</taxon>
        <taxon>Tracheophyta</taxon>
        <taxon>Spermatophyta</taxon>
        <taxon>Magnoliopsida</taxon>
        <taxon>Liliopsida</taxon>
        <taxon>Poales</taxon>
        <taxon>Poaceae</taxon>
        <taxon>BOP clade</taxon>
        <taxon>Oryzoideae</taxon>
        <taxon>Oryzeae</taxon>
        <taxon>Oryzinae</taxon>
        <taxon>Oryza</taxon>
        <taxon>Oryza meyeriana</taxon>
    </lineage>
</organism>
<dbReference type="EMBL" id="SPHZ02000005">
    <property type="protein sequence ID" value="KAF0918972.1"/>
    <property type="molecule type" value="Genomic_DNA"/>
</dbReference>
<gene>
    <name evidence="7" type="ORF">E2562_027518</name>
</gene>
<accession>A0A6G1E399</accession>
<comment type="similarity">
    <text evidence="2">Belongs to the 4-toluene sulfonate uptake permease (TSUP) (TC 2.A.102) family.</text>
</comment>
<feature type="transmembrane region" description="Helical" evidence="6">
    <location>
        <begin position="360"/>
        <end position="388"/>
    </location>
</feature>
<evidence type="ECO:0000313" key="8">
    <source>
        <dbReference type="Proteomes" id="UP000479710"/>
    </source>
</evidence>
<reference evidence="7 8" key="1">
    <citation type="submission" date="2019-11" db="EMBL/GenBank/DDBJ databases">
        <title>Whole genome sequence of Oryza granulata.</title>
        <authorList>
            <person name="Li W."/>
        </authorList>
    </citation>
    <scope>NUCLEOTIDE SEQUENCE [LARGE SCALE GENOMIC DNA]</scope>
    <source>
        <strain evidence="8">cv. Menghai</strain>
        <tissue evidence="7">Leaf</tissue>
    </source>
</reference>
<dbReference type="OrthoDB" id="434519at2759"/>
<dbReference type="PANTHER" id="PTHR14255">
    <property type="entry name" value="CEREBLON"/>
    <property type="match status" value="1"/>
</dbReference>
<feature type="transmembrane region" description="Helical" evidence="6">
    <location>
        <begin position="177"/>
        <end position="196"/>
    </location>
</feature>
<feature type="transmembrane region" description="Helical" evidence="6">
    <location>
        <begin position="216"/>
        <end position="234"/>
    </location>
</feature>
<dbReference type="InterPro" id="IPR002781">
    <property type="entry name" value="TM_pro_TauE-like"/>
</dbReference>
<dbReference type="GO" id="GO:0031464">
    <property type="term" value="C:Cul4A-RING E3 ubiquitin ligase complex"/>
    <property type="evidence" value="ECO:0007669"/>
    <property type="project" value="TreeGrafter"/>
</dbReference>
<name>A0A6G1E399_9ORYZ</name>
<evidence type="ECO:0000256" key="6">
    <source>
        <dbReference type="SAM" id="Phobius"/>
    </source>
</evidence>
<evidence type="ECO:0000256" key="2">
    <source>
        <dbReference type="ARBA" id="ARBA00009142"/>
    </source>
</evidence>
<comment type="subcellular location">
    <subcellularLocation>
        <location evidence="1">Membrane</location>
        <topology evidence="1">Multi-pass membrane protein</topology>
    </subcellularLocation>
</comment>
<feature type="transmembrane region" description="Helical" evidence="6">
    <location>
        <begin position="307"/>
        <end position="326"/>
    </location>
</feature>
<dbReference type="Pfam" id="PF01925">
    <property type="entry name" value="TauE"/>
    <property type="match status" value="2"/>
</dbReference>
<proteinExistence type="inferred from homology"/>